<proteinExistence type="predicted"/>
<sequence>MLPRLILRTGDPHRDAFCPGLLADIKRPEQYVAITDEEVAARVTHRRGPVAAAAD</sequence>
<dbReference type="EMBL" id="JAOL01000054">
    <property type="protein sequence ID" value="EUA93651.1"/>
    <property type="molecule type" value="Genomic_DNA"/>
</dbReference>
<dbReference type="Proteomes" id="UP000020681">
    <property type="component" value="Unassembled WGS sequence"/>
</dbReference>
<evidence type="ECO:0000313" key="2">
    <source>
        <dbReference type="Proteomes" id="UP000020681"/>
    </source>
</evidence>
<reference evidence="1 2" key="1">
    <citation type="submission" date="2014-01" db="EMBL/GenBank/DDBJ databases">
        <authorList>
            <person name="Dobos K."/>
            <person name="Lenaerts A."/>
            <person name="Ordway D."/>
            <person name="DeGroote M.A."/>
            <person name="Parker T."/>
            <person name="Sizemore C."/>
            <person name="Tallon L.J."/>
            <person name="Sadzewicz L.K."/>
            <person name="Sengamalay N."/>
            <person name="Fraser C.M."/>
            <person name="Hine E."/>
            <person name="Shefchek K.A."/>
            <person name="Das S.P."/>
            <person name="Tettelin H."/>
        </authorList>
    </citation>
    <scope>NUCLEOTIDE SEQUENCE [LARGE SCALE GENOMIC DNA]</scope>
    <source>
        <strain evidence="1 2">Harvey</strain>
    </source>
</reference>
<accession>A0ABN0R961</accession>
<name>A0ABN0R961_MYCUL</name>
<comment type="caution">
    <text evidence="1">The sequence shown here is derived from an EMBL/GenBank/DDBJ whole genome shotgun (WGS) entry which is preliminary data.</text>
</comment>
<keyword evidence="2" id="KW-1185">Reference proteome</keyword>
<organism evidence="1 2">
    <name type="scientific">Mycobacterium ulcerans str. Harvey</name>
    <dbReference type="NCBI Taxonomy" id="1299332"/>
    <lineage>
        <taxon>Bacteria</taxon>
        <taxon>Bacillati</taxon>
        <taxon>Actinomycetota</taxon>
        <taxon>Actinomycetes</taxon>
        <taxon>Mycobacteriales</taxon>
        <taxon>Mycobacteriaceae</taxon>
        <taxon>Mycobacterium</taxon>
        <taxon>Mycobacterium ulcerans group</taxon>
    </lineage>
</organism>
<gene>
    <name evidence="1" type="ORF">I551_9095</name>
</gene>
<protein>
    <submittedName>
        <fullName evidence="1">Uncharacterized protein</fullName>
    </submittedName>
</protein>
<evidence type="ECO:0000313" key="1">
    <source>
        <dbReference type="EMBL" id="EUA93651.1"/>
    </source>
</evidence>